<keyword evidence="8 9" id="KW-0131">Cell cycle</keyword>
<keyword evidence="6 9" id="KW-0238">DNA-binding</keyword>
<dbReference type="GO" id="GO:0007059">
    <property type="term" value="P:chromosome segregation"/>
    <property type="evidence" value="ECO:0007669"/>
    <property type="project" value="UniProtKB-UniRule"/>
</dbReference>
<dbReference type="GO" id="GO:0006313">
    <property type="term" value="P:DNA transposition"/>
    <property type="evidence" value="ECO:0007669"/>
    <property type="project" value="UniProtKB-UniRule"/>
</dbReference>
<evidence type="ECO:0000256" key="5">
    <source>
        <dbReference type="ARBA" id="ARBA00022908"/>
    </source>
</evidence>
<dbReference type="RefSeq" id="WP_117452185.1">
    <property type="nucleotide sequence ID" value="NZ_CP060636.1"/>
</dbReference>
<keyword evidence="4 9" id="KW-0159">Chromosome partition</keyword>
<dbReference type="Gene3D" id="1.10.150.130">
    <property type="match status" value="1"/>
</dbReference>
<evidence type="ECO:0000313" key="12">
    <source>
        <dbReference type="EMBL" id="QNM11718.1"/>
    </source>
</evidence>
<evidence type="ECO:0000256" key="3">
    <source>
        <dbReference type="ARBA" id="ARBA00022618"/>
    </source>
</evidence>
<sequence>MYPSVFENYLDRFLDYNQAMNTGSIHTLDAYRRDICEYFDFLMAEGIESLEDVDRKIVMNFISSLRMKDGQYGTLKNSTIARKLSSLRSFYRYLNEYIGIKTNPFLYMKSPKQGRRIPEFLFLDEMELFLNSFDEHDDAAIRDRAMFEIMYACGLRVSEVVNLRFDDIDFNDQILRILGKGDKERIVPFYKQAGDQIQYYVGHVRSKWVIKEHGFVFVNQRGAKMTTRGVQYRMQQQANQCDLHIHIHPHMFRHSFATHLLDNGADLRLVQELLGHASLSTTQIYVHVSKERLKNAYFAAHPRAKK</sequence>
<comment type="subcellular location">
    <subcellularLocation>
        <location evidence="1 9">Cytoplasm</location>
    </subcellularLocation>
</comment>
<evidence type="ECO:0000256" key="7">
    <source>
        <dbReference type="ARBA" id="ARBA00023172"/>
    </source>
</evidence>
<dbReference type="GO" id="GO:0003677">
    <property type="term" value="F:DNA binding"/>
    <property type="evidence" value="ECO:0007669"/>
    <property type="project" value="UniProtKB-UniRule"/>
</dbReference>
<evidence type="ECO:0000259" key="11">
    <source>
        <dbReference type="PROSITE" id="PS51900"/>
    </source>
</evidence>
<feature type="active site" evidence="9">
    <location>
        <position position="156"/>
    </location>
</feature>
<dbReference type="AlphaFoldDB" id="A0A7G9GLN6"/>
<feature type="active site" evidence="9">
    <location>
        <position position="276"/>
    </location>
</feature>
<dbReference type="Gene3D" id="1.10.443.10">
    <property type="entry name" value="Intergrase catalytic core"/>
    <property type="match status" value="1"/>
</dbReference>
<feature type="active site" evidence="9">
    <location>
        <position position="250"/>
    </location>
</feature>
<dbReference type="NCBIfam" id="NF040815">
    <property type="entry name" value="recomb_XerA_Arch"/>
    <property type="match status" value="1"/>
</dbReference>
<evidence type="ECO:0000256" key="4">
    <source>
        <dbReference type="ARBA" id="ARBA00022829"/>
    </source>
</evidence>
<comment type="similarity">
    <text evidence="9">Belongs to the 'phage' integrase family. XerC subfamily.</text>
</comment>
<evidence type="ECO:0000259" key="10">
    <source>
        <dbReference type="PROSITE" id="PS51898"/>
    </source>
</evidence>
<gene>
    <name evidence="9" type="primary">xerC</name>
    <name evidence="12" type="ORF">H9Q80_15930</name>
</gene>
<protein>
    <recommendedName>
        <fullName evidence="9">Tyrosine recombinase XerC</fullName>
    </recommendedName>
</protein>
<comment type="function">
    <text evidence="9">Site-specific tyrosine recombinase, which acts by catalyzing the cutting and rejoining of the recombining DNA molecules. The XerC-XerD complex is essential to convert dimers of the bacterial chromosome into monomers to permit their segregation at cell division. It also contributes to the segregational stability of plasmids.</text>
</comment>
<evidence type="ECO:0000256" key="6">
    <source>
        <dbReference type="ARBA" id="ARBA00023125"/>
    </source>
</evidence>
<keyword evidence="7 9" id="KW-0233">DNA recombination</keyword>
<dbReference type="GO" id="GO:0005737">
    <property type="term" value="C:cytoplasm"/>
    <property type="evidence" value="ECO:0007669"/>
    <property type="project" value="UniProtKB-SubCell"/>
</dbReference>
<dbReference type="Pfam" id="PF00589">
    <property type="entry name" value="Phage_integrase"/>
    <property type="match status" value="1"/>
</dbReference>
<keyword evidence="2 9" id="KW-0963">Cytoplasm</keyword>
<evidence type="ECO:0000256" key="1">
    <source>
        <dbReference type="ARBA" id="ARBA00004496"/>
    </source>
</evidence>
<dbReference type="PROSITE" id="PS51898">
    <property type="entry name" value="TYR_RECOMBINASE"/>
    <property type="match status" value="1"/>
</dbReference>
<dbReference type="Pfam" id="PF02899">
    <property type="entry name" value="Phage_int_SAM_1"/>
    <property type="match status" value="1"/>
</dbReference>
<comment type="subunit">
    <text evidence="9">Forms a cyclic heterotetrameric complex composed of two molecules of XerC and two molecules of XerD.</text>
</comment>
<proteinExistence type="inferred from homology"/>
<evidence type="ECO:0000256" key="8">
    <source>
        <dbReference type="ARBA" id="ARBA00023306"/>
    </source>
</evidence>
<keyword evidence="5 9" id="KW-0229">DNA integration</keyword>
<feature type="active site" description="O-(3'-phospho-DNA)-tyrosine intermediate" evidence="9">
    <location>
        <position position="285"/>
    </location>
</feature>
<evidence type="ECO:0000256" key="2">
    <source>
        <dbReference type="ARBA" id="ARBA00022490"/>
    </source>
</evidence>
<dbReference type="GO" id="GO:0051301">
    <property type="term" value="P:cell division"/>
    <property type="evidence" value="ECO:0007669"/>
    <property type="project" value="UniProtKB-KW"/>
</dbReference>
<dbReference type="InterPro" id="IPR023009">
    <property type="entry name" value="Tyrosine_recombinase_XerC/XerD"/>
</dbReference>
<dbReference type="PANTHER" id="PTHR30349:SF77">
    <property type="entry name" value="TYROSINE RECOMBINASE XERC"/>
    <property type="match status" value="1"/>
</dbReference>
<dbReference type="CDD" id="cd00798">
    <property type="entry name" value="INT_XerDC_C"/>
    <property type="match status" value="1"/>
</dbReference>
<evidence type="ECO:0000313" key="13">
    <source>
        <dbReference type="Proteomes" id="UP000515856"/>
    </source>
</evidence>
<keyword evidence="13" id="KW-1185">Reference proteome</keyword>
<feature type="domain" description="Core-binding (CB)" evidence="11">
    <location>
        <begin position="4"/>
        <end position="95"/>
    </location>
</feature>
<dbReference type="PROSITE" id="PS51900">
    <property type="entry name" value="CB"/>
    <property type="match status" value="1"/>
</dbReference>
<dbReference type="EMBL" id="CP060636">
    <property type="protein sequence ID" value="QNM11718.1"/>
    <property type="molecule type" value="Genomic_DNA"/>
</dbReference>
<dbReference type="SUPFAM" id="SSF56349">
    <property type="entry name" value="DNA breaking-rejoining enzymes"/>
    <property type="match status" value="1"/>
</dbReference>
<dbReference type="KEGG" id="ehn:H9Q80_15930"/>
<dbReference type="InterPro" id="IPR044068">
    <property type="entry name" value="CB"/>
</dbReference>
<dbReference type="GO" id="GO:0009037">
    <property type="term" value="F:tyrosine-based site-specific recombinase activity"/>
    <property type="evidence" value="ECO:0007669"/>
    <property type="project" value="UniProtKB-UniRule"/>
</dbReference>
<dbReference type="PANTHER" id="PTHR30349">
    <property type="entry name" value="PHAGE INTEGRASE-RELATED"/>
    <property type="match status" value="1"/>
</dbReference>
<dbReference type="InterPro" id="IPR002104">
    <property type="entry name" value="Integrase_catalytic"/>
</dbReference>
<dbReference type="NCBIfam" id="NF001399">
    <property type="entry name" value="PRK00283.1"/>
    <property type="match status" value="1"/>
</dbReference>
<dbReference type="HAMAP" id="MF_01808">
    <property type="entry name" value="Recomb_XerC_XerD"/>
    <property type="match status" value="1"/>
</dbReference>
<dbReference type="InterPro" id="IPR004107">
    <property type="entry name" value="Integrase_SAM-like_N"/>
</dbReference>
<organism evidence="12 13">
    <name type="scientific">[Eubacterium] hominis</name>
    <dbReference type="NCBI Taxonomy" id="2764325"/>
    <lineage>
        <taxon>Bacteria</taxon>
        <taxon>Bacillati</taxon>
        <taxon>Bacillota</taxon>
        <taxon>Erysipelotrichia</taxon>
        <taxon>Erysipelotrichales</taxon>
        <taxon>Erysipelotrichaceae</taxon>
        <taxon>Amedibacillus</taxon>
    </lineage>
</organism>
<dbReference type="InterPro" id="IPR013762">
    <property type="entry name" value="Integrase-like_cat_sf"/>
</dbReference>
<dbReference type="InterPro" id="IPR010998">
    <property type="entry name" value="Integrase_recombinase_N"/>
</dbReference>
<evidence type="ECO:0000256" key="9">
    <source>
        <dbReference type="HAMAP-Rule" id="MF_01808"/>
    </source>
</evidence>
<feature type="active site" evidence="9">
    <location>
        <position position="180"/>
    </location>
</feature>
<name>A0A7G9GLN6_9FIRM</name>
<accession>A0A7G9GLN6</accession>
<dbReference type="InterPro" id="IPR011010">
    <property type="entry name" value="DNA_brk_join_enz"/>
</dbReference>
<dbReference type="InterPro" id="IPR050090">
    <property type="entry name" value="Tyrosine_recombinase_XerCD"/>
</dbReference>
<keyword evidence="3 9" id="KW-0132">Cell division</keyword>
<dbReference type="Proteomes" id="UP000515856">
    <property type="component" value="Chromosome"/>
</dbReference>
<feature type="domain" description="Tyr recombinase" evidence="10">
    <location>
        <begin position="116"/>
        <end position="298"/>
    </location>
</feature>
<reference evidence="12 13" key="1">
    <citation type="submission" date="2020-08" db="EMBL/GenBank/DDBJ databases">
        <authorList>
            <person name="Liu C."/>
            <person name="Sun Q."/>
        </authorList>
    </citation>
    <scope>NUCLEOTIDE SEQUENCE [LARGE SCALE GENOMIC DNA]</scope>
    <source>
        <strain evidence="12 13">NSJ-61</strain>
    </source>
</reference>
<feature type="active site" evidence="9">
    <location>
        <position position="253"/>
    </location>
</feature>